<gene>
    <name evidence="2" type="ORF">Anapl_03671</name>
</gene>
<dbReference type="Proteomes" id="UP000296049">
    <property type="component" value="Unassembled WGS sequence"/>
</dbReference>
<sequence>MGDKGPQGQMSPGAAHAPDQAMGPQAHSSKALPGTSSPPSKVSLALAAPTAVPHKEPPTQILPDFLGRSQNSGQGLIYSSAVPLTPQETHEGEIDTSPDRCWVLPGERLQPPRSLHASPDQSGELFCQVPRQNDQQLFKQFGLNGHRKSFCFWTDCALRPDFHLSPLRSRMLKHDCFHYWMLPFFNATHCLNELHPEHTTQLAVKNRKRFGTHFPLWGKRGSRRKLWLNTDTIKVETERCLALGAACDPAGVSLAGCRDPQFGGL</sequence>
<name>R0M1E9_ANAPL</name>
<dbReference type="EMBL" id="KB742605">
    <property type="protein sequence ID" value="EOB06513.1"/>
    <property type="molecule type" value="Genomic_DNA"/>
</dbReference>
<accession>R0M1E9</accession>
<organism evidence="2 3">
    <name type="scientific">Anas platyrhynchos</name>
    <name type="common">Mallard</name>
    <name type="synonym">Anas boschas</name>
    <dbReference type="NCBI Taxonomy" id="8839"/>
    <lineage>
        <taxon>Eukaryota</taxon>
        <taxon>Metazoa</taxon>
        <taxon>Chordata</taxon>
        <taxon>Craniata</taxon>
        <taxon>Vertebrata</taxon>
        <taxon>Euteleostomi</taxon>
        <taxon>Archelosauria</taxon>
        <taxon>Archosauria</taxon>
        <taxon>Dinosauria</taxon>
        <taxon>Saurischia</taxon>
        <taxon>Theropoda</taxon>
        <taxon>Coelurosauria</taxon>
        <taxon>Aves</taxon>
        <taxon>Neognathae</taxon>
        <taxon>Galloanserae</taxon>
        <taxon>Anseriformes</taxon>
        <taxon>Anatidae</taxon>
        <taxon>Anatinae</taxon>
        <taxon>Anas</taxon>
    </lineage>
</organism>
<proteinExistence type="predicted"/>
<evidence type="ECO:0000256" key="1">
    <source>
        <dbReference type="SAM" id="MobiDB-lite"/>
    </source>
</evidence>
<reference evidence="3" key="1">
    <citation type="journal article" date="2013" name="Nat. Genet.">
        <title>The duck genome and transcriptome provide insight into an avian influenza virus reservoir species.</title>
        <authorList>
            <person name="Huang Y."/>
            <person name="Li Y."/>
            <person name="Burt D.W."/>
            <person name="Chen H."/>
            <person name="Zhang Y."/>
            <person name="Qian W."/>
            <person name="Kim H."/>
            <person name="Gan S."/>
            <person name="Zhao Y."/>
            <person name="Li J."/>
            <person name="Yi K."/>
            <person name="Feng H."/>
            <person name="Zhu P."/>
            <person name="Li B."/>
            <person name="Liu Q."/>
            <person name="Fairley S."/>
            <person name="Magor K.E."/>
            <person name="Du Z."/>
            <person name="Hu X."/>
            <person name="Goodman L."/>
            <person name="Tafer H."/>
            <person name="Vignal A."/>
            <person name="Lee T."/>
            <person name="Kim K.W."/>
            <person name="Sheng Z."/>
            <person name="An Y."/>
            <person name="Searle S."/>
            <person name="Herrero J."/>
            <person name="Groenen M.A."/>
            <person name="Crooijmans R.P."/>
            <person name="Faraut T."/>
            <person name="Cai Q."/>
            <person name="Webster R.G."/>
            <person name="Aldridge J.R."/>
            <person name="Warren W.C."/>
            <person name="Bartschat S."/>
            <person name="Kehr S."/>
            <person name="Marz M."/>
            <person name="Stadler P.F."/>
            <person name="Smith J."/>
            <person name="Kraus R.H."/>
            <person name="Zhao Y."/>
            <person name="Ren L."/>
            <person name="Fei J."/>
            <person name="Morisson M."/>
            <person name="Kaiser P."/>
            <person name="Griffin D.K."/>
            <person name="Rao M."/>
            <person name="Pitel F."/>
            <person name="Wang J."/>
            <person name="Li N."/>
        </authorList>
    </citation>
    <scope>NUCLEOTIDE SEQUENCE [LARGE SCALE GENOMIC DNA]</scope>
</reference>
<evidence type="ECO:0000313" key="2">
    <source>
        <dbReference type="EMBL" id="EOB06513.1"/>
    </source>
</evidence>
<keyword evidence="3" id="KW-1185">Reference proteome</keyword>
<protein>
    <submittedName>
        <fullName evidence="2">Uncharacterized protein</fullName>
    </submittedName>
</protein>
<evidence type="ECO:0000313" key="3">
    <source>
        <dbReference type="Proteomes" id="UP000296049"/>
    </source>
</evidence>
<dbReference type="AlphaFoldDB" id="R0M1E9"/>
<feature type="region of interest" description="Disordered" evidence="1">
    <location>
        <begin position="1"/>
        <end position="68"/>
    </location>
</feature>